<evidence type="ECO:0000313" key="1">
    <source>
        <dbReference type="EMBL" id="KAK5778332.1"/>
    </source>
</evidence>
<comment type="caution">
    <text evidence="1">The sequence shown here is derived from an EMBL/GenBank/DDBJ whole genome shotgun (WGS) entry which is preliminary data.</text>
</comment>
<keyword evidence="2" id="KW-1185">Reference proteome</keyword>
<name>A0AAN7WM02_9SACH</name>
<dbReference type="EMBL" id="JAWIZZ010000053">
    <property type="protein sequence ID" value="KAK5778332.1"/>
    <property type="molecule type" value="Genomic_DNA"/>
</dbReference>
<gene>
    <name evidence="1" type="ORF">RI543_003993</name>
</gene>
<dbReference type="Proteomes" id="UP001306508">
    <property type="component" value="Unassembled WGS sequence"/>
</dbReference>
<proteinExistence type="predicted"/>
<reference evidence="2" key="1">
    <citation type="submission" date="2023-07" db="EMBL/GenBank/DDBJ databases">
        <title>A draft genome of Kazachstania heterogenica Y-27499.</title>
        <authorList>
            <person name="Donic C."/>
            <person name="Kralova J.S."/>
            <person name="Fidel L."/>
            <person name="Ben-Dor S."/>
            <person name="Jung S."/>
        </authorList>
    </citation>
    <scope>NUCLEOTIDE SEQUENCE [LARGE SCALE GENOMIC DNA]</scope>
    <source>
        <strain evidence="2">Y27499</strain>
    </source>
</reference>
<dbReference type="AlphaFoldDB" id="A0AAN7WM02"/>
<evidence type="ECO:0000313" key="2">
    <source>
        <dbReference type="Proteomes" id="UP001306508"/>
    </source>
</evidence>
<accession>A0AAN7WM02</accession>
<sequence length="74" mass="8755">MTIERNFDNLRASEDFAEVFRMLQDGEKTASDMEKKLKAVEKHLDYLLTQFRENKRINQDQIVNSSNTNSMIKE</sequence>
<protein>
    <submittedName>
        <fullName evidence="1">Uncharacterized protein</fullName>
    </submittedName>
</protein>
<organism evidence="1 2">
    <name type="scientific">Arxiozyma heterogenica</name>
    <dbReference type="NCBI Taxonomy" id="278026"/>
    <lineage>
        <taxon>Eukaryota</taxon>
        <taxon>Fungi</taxon>
        <taxon>Dikarya</taxon>
        <taxon>Ascomycota</taxon>
        <taxon>Saccharomycotina</taxon>
        <taxon>Saccharomycetes</taxon>
        <taxon>Saccharomycetales</taxon>
        <taxon>Saccharomycetaceae</taxon>
        <taxon>Arxiozyma</taxon>
    </lineage>
</organism>